<protein>
    <submittedName>
        <fullName evidence="2">ABC-type uncharacterized transport system, periplasmic component</fullName>
    </submittedName>
</protein>
<dbReference type="Proteomes" id="UP000255106">
    <property type="component" value="Unassembled WGS sequence"/>
</dbReference>
<proteinExistence type="predicted"/>
<dbReference type="InterPro" id="IPR010412">
    <property type="entry name" value="DUF1007"/>
</dbReference>
<feature type="signal peptide" evidence="1">
    <location>
        <begin position="1"/>
        <end position="22"/>
    </location>
</feature>
<name>A0A377LVU6_ENTCL</name>
<dbReference type="AlphaFoldDB" id="A0A377LVU6"/>
<dbReference type="EMBL" id="UGJB01000004">
    <property type="protein sequence ID" value="STQ09956.1"/>
    <property type="molecule type" value="Genomic_DNA"/>
</dbReference>
<reference evidence="2 3" key="1">
    <citation type="submission" date="2018-06" db="EMBL/GenBank/DDBJ databases">
        <authorList>
            <consortium name="Pathogen Informatics"/>
            <person name="Doyle S."/>
        </authorList>
    </citation>
    <scope>NUCLEOTIDE SEQUENCE [LARGE SCALE GENOMIC DNA]</scope>
    <source>
        <strain evidence="2 3">NCTC10005</strain>
    </source>
</reference>
<feature type="chain" id="PRO_5016928208" evidence="1">
    <location>
        <begin position="23"/>
        <end position="51"/>
    </location>
</feature>
<evidence type="ECO:0000313" key="3">
    <source>
        <dbReference type="Proteomes" id="UP000255106"/>
    </source>
</evidence>
<gene>
    <name evidence="2" type="ORF">NCTC10005_02689</name>
</gene>
<sequence>MQTVKHSAMALFLAVITFTAGAHPHSFISLKTELVTDGTQLSGLKMRWTMG</sequence>
<dbReference type="Pfam" id="PF06226">
    <property type="entry name" value="DUF1007"/>
    <property type="match status" value="1"/>
</dbReference>
<accession>A0A377LVU6</accession>
<evidence type="ECO:0000313" key="2">
    <source>
        <dbReference type="EMBL" id="STQ09956.1"/>
    </source>
</evidence>
<keyword evidence="1" id="KW-0732">Signal</keyword>
<organism evidence="2 3">
    <name type="scientific">Enterobacter cloacae</name>
    <dbReference type="NCBI Taxonomy" id="550"/>
    <lineage>
        <taxon>Bacteria</taxon>
        <taxon>Pseudomonadati</taxon>
        <taxon>Pseudomonadota</taxon>
        <taxon>Gammaproteobacteria</taxon>
        <taxon>Enterobacterales</taxon>
        <taxon>Enterobacteriaceae</taxon>
        <taxon>Enterobacter</taxon>
        <taxon>Enterobacter cloacae complex</taxon>
    </lineage>
</organism>
<evidence type="ECO:0000256" key="1">
    <source>
        <dbReference type="SAM" id="SignalP"/>
    </source>
</evidence>